<evidence type="ECO:0000256" key="6">
    <source>
        <dbReference type="ARBA" id="ARBA00022900"/>
    </source>
</evidence>
<keyword evidence="5" id="KW-0732">Signal</keyword>
<dbReference type="GO" id="GO:0004867">
    <property type="term" value="F:serine-type endopeptidase inhibitor activity"/>
    <property type="evidence" value="ECO:0007669"/>
    <property type="project" value="UniProtKB-KW"/>
</dbReference>
<dbReference type="Gene3D" id="2.60.40.1940">
    <property type="match status" value="1"/>
</dbReference>
<dbReference type="Gene3D" id="1.50.10.20">
    <property type="match status" value="1"/>
</dbReference>
<evidence type="ECO:0000256" key="2">
    <source>
        <dbReference type="ARBA" id="ARBA00010952"/>
    </source>
</evidence>
<evidence type="ECO:0000313" key="12">
    <source>
        <dbReference type="Ensembl" id="ENSDCDP00010006348.1"/>
    </source>
</evidence>
<feature type="domain" description="Alpha-macroglobulin receptor-binding" evidence="11">
    <location>
        <begin position="1322"/>
        <end position="1410"/>
    </location>
</feature>
<comment type="similarity">
    <text evidence="2">Belongs to the protease inhibitor I39 (alpha-2-macroglobulin) family.</text>
</comment>
<feature type="domain" description="Alpha-2-macroglobulin bait region" evidence="9">
    <location>
        <begin position="449"/>
        <end position="598"/>
    </location>
</feature>
<dbReference type="GO" id="GO:0007399">
    <property type="term" value="P:nervous system development"/>
    <property type="evidence" value="ECO:0007669"/>
    <property type="project" value="UniProtKB-ARBA"/>
</dbReference>
<dbReference type="InterPro" id="IPR009048">
    <property type="entry name" value="A-macroglobulin_rcpt-bd"/>
</dbReference>
<dbReference type="InterPro" id="IPR008930">
    <property type="entry name" value="Terpenoid_cyclase/PrenylTrfase"/>
</dbReference>
<evidence type="ECO:0000256" key="1">
    <source>
        <dbReference type="ARBA" id="ARBA00004613"/>
    </source>
</evidence>
<dbReference type="InterPro" id="IPR050473">
    <property type="entry name" value="A2M/Complement_sys"/>
</dbReference>
<evidence type="ECO:0000256" key="4">
    <source>
        <dbReference type="ARBA" id="ARBA00022690"/>
    </source>
</evidence>
<reference evidence="12" key="2">
    <citation type="submission" date="2025-08" db="UniProtKB">
        <authorList>
            <consortium name="Ensembl"/>
        </authorList>
    </citation>
    <scope>IDENTIFICATION</scope>
</reference>
<evidence type="ECO:0000256" key="5">
    <source>
        <dbReference type="ARBA" id="ARBA00022729"/>
    </source>
</evidence>
<evidence type="ECO:0000256" key="8">
    <source>
        <dbReference type="ARBA" id="ARBA00023180"/>
    </source>
</evidence>
<organism evidence="12 13">
    <name type="scientific">Denticeps clupeoides</name>
    <name type="common">denticle herring</name>
    <dbReference type="NCBI Taxonomy" id="299321"/>
    <lineage>
        <taxon>Eukaryota</taxon>
        <taxon>Metazoa</taxon>
        <taxon>Chordata</taxon>
        <taxon>Craniata</taxon>
        <taxon>Vertebrata</taxon>
        <taxon>Euteleostomi</taxon>
        <taxon>Actinopterygii</taxon>
        <taxon>Neopterygii</taxon>
        <taxon>Teleostei</taxon>
        <taxon>Clupei</taxon>
        <taxon>Clupeiformes</taxon>
        <taxon>Denticipitoidei</taxon>
        <taxon>Denticipitidae</taxon>
        <taxon>Denticeps</taxon>
    </lineage>
</organism>
<dbReference type="GO" id="GO:0005615">
    <property type="term" value="C:extracellular space"/>
    <property type="evidence" value="ECO:0007669"/>
    <property type="project" value="InterPro"/>
</dbReference>
<protein>
    <recommendedName>
        <fullName evidence="14">Alpha-2-macroglobulin</fullName>
    </recommendedName>
</protein>
<dbReference type="InterPro" id="IPR041555">
    <property type="entry name" value="MG3"/>
</dbReference>
<dbReference type="InterPro" id="IPR014756">
    <property type="entry name" value="Ig_E-set"/>
</dbReference>
<evidence type="ECO:0000256" key="7">
    <source>
        <dbReference type="ARBA" id="ARBA00023157"/>
    </source>
</evidence>
<keyword evidence="4" id="KW-0646">Protease inhibitor</keyword>
<dbReference type="Pfam" id="PF17791">
    <property type="entry name" value="MG3"/>
    <property type="match status" value="1"/>
</dbReference>
<evidence type="ECO:0008006" key="14">
    <source>
        <dbReference type="Google" id="ProtNLM"/>
    </source>
</evidence>
<dbReference type="Pfam" id="PF17789">
    <property type="entry name" value="MG4"/>
    <property type="match status" value="1"/>
</dbReference>
<dbReference type="GeneTree" id="ENSGT00940000162996"/>
<dbReference type="SUPFAM" id="SSF81296">
    <property type="entry name" value="E set domains"/>
    <property type="match status" value="1"/>
</dbReference>
<dbReference type="Gene3D" id="6.20.50.160">
    <property type="match status" value="1"/>
</dbReference>
<dbReference type="FunFam" id="1.50.10.20:FF:000001">
    <property type="entry name" value="CD109 isoform 1"/>
    <property type="match status" value="1"/>
</dbReference>
<dbReference type="SUPFAM" id="SSF48239">
    <property type="entry name" value="Terpenoid cyclases/Protein prenyltransferases"/>
    <property type="match status" value="1"/>
</dbReference>
<dbReference type="InterPro" id="IPR001599">
    <property type="entry name" value="Macroglobln_a2"/>
</dbReference>
<accession>A0AAY4ABA6</accession>
<proteinExistence type="inferred from homology"/>
<evidence type="ECO:0000313" key="13">
    <source>
        <dbReference type="Proteomes" id="UP000694580"/>
    </source>
</evidence>
<comment type="subcellular location">
    <subcellularLocation>
        <location evidence="1">Secreted</location>
    </subcellularLocation>
</comment>
<reference evidence="12 13" key="1">
    <citation type="submission" date="2020-06" db="EMBL/GenBank/DDBJ databases">
        <authorList>
            <consortium name="Wellcome Sanger Institute Data Sharing"/>
        </authorList>
    </citation>
    <scope>NUCLEOTIDE SEQUENCE [LARGE SCALE GENOMIC DNA]</scope>
</reference>
<dbReference type="InterPro" id="IPR011625">
    <property type="entry name" value="A2M_N_BRD"/>
</dbReference>
<dbReference type="InterPro" id="IPR013783">
    <property type="entry name" value="Ig-like_fold"/>
</dbReference>
<dbReference type="PANTHER" id="PTHR11412:SF150">
    <property type="entry name" value="ALPHA-2-MACROGLOBULIN-RELATED"/>
    <property type="match status" value="1"/>
</dbReference>
<keyword evidence="8" id="KW-0325">Glycoprotein</keyword>
<dbReference type="SUPFAM" id="SSF49410">
    <property type="entry name" value="Alpha-macroglobulin receptor domain"/>
    <property type="match status" value="1"/>
</dbReference>
<dbReference type="InterPro" id="IPR011626">
    <property type="entry name" value="Alpha-macroglobulin_TED"/>
</dbReference>
<dbReference type="PROSITE" id="PS00477">
    <property type="entry name" value="ALPHA_2_MACROGLOBULIN"/>
    <property type="match status" value="1"/>
</dbReference>
<sequence>SALNSKYFSFLLSYICAVTEKNCSVCRSFIVTFPAVIDSGSQTKICASLLQPNETLTMSISLVHLGQSILLHRETSDNVFHHCFDFQAPVVEDLMVQLIRVEVKGATFQLTEERKVMFRKQSPQTVTIIQTDKPIYIPGQTVHFRVVTLDSNLIPVNQTDNRGNRIGQWTKPTSKSRILQLSHNLNPEAPQGHYRLRVSSDMREQSYMFEVKQYVLPKFEITLKKNNEVSVAEDELEVEVCGKYTYGQPVPGSASMSICRSKPTIFLFPQIKESGCALHVFNITALLHTDLAAKLGDQLQFSAEVTEEGTGITRSKEEHIQITYCIGKVQFVETPAIYHHGTIVEGKINATHYRGKPLAHQTIHLFIGKRWSRNLLLNLTTDSDGIARFSLSTSNLPEENIELSVSCFLYPTNMTSLYYTYKTPYIENGEHIITMYGVATPDKATASSLSIKSISTEVQCGIDVPVTIQYVIVGETMDTESVDIIYLVLSKGEIVLHGHRKGPVDGSLSIVKGEVSFSLTITPEMAPSVQILAYSVLPSQRVLAQSKHLPTEKCFRNQVSLLFSPSRAVPGERNTLQLSAQPGSLCGLSAVDQSVLLIEPGKRLSADMIFSMLPQRQTYFPHNVEDTTECLRVRSRRYILPPPPPENDVYETFKNLGLKIATNIEVKTPSCLMYKGKTYHLSYVPFNAPQAQPLETAVVQTIRTFFPETWIWDLVEIGESGKAEVSLTVPDTITTWETEMFCVSSLGFGLAKPVELQVFQPFFLELTLPYSIVRGEDFELKATVFNYQSECIMISVTPAPSPDYTLKSTSNDVTPSCLCANGRKTFRWTLIPSVLGFMNVTVSAEALTSQTICDNKIVSVPERGHIDTVTRPLLVKAEGMEKEDSYSWFFCPRGGGLTEEVDLQLPEVIVKGSARGSLSVLGDILGRALQNLDGLLRMPYGCGEQNMAILSPNIYIMEYLNNTGQLTAAIKEKATNFLQSGYQRQLNYRHHNGAYSTFGTGNGNTWLTAFVFRSFGRAKSYIFIDSVAMEKTKSWLLDQQKPNGCFQKMGRLFNNRMKGGVNDDITLTAYITAAMLELKVSNTDFPLSCLRSYVGNISNTYTAALLAYTFSLAGQEDIRDELLRNLDSKALSEGNLLYWPTSPSEHADSLAVEISSYVLLAVLTKPQLTTADLGYASRIVTWLVKQQNPYGGFSSTQDTVVALQALALYSTKVFGSDDPSTVTVQSAAGKKYQFEVTQHNKLLYQEAALQDVTGKYSIEVKGSSCASVQMALFYNIPTPTENATLSIQVEAKGLTDWECQKLNGKTFDLKISVKYDGPQELTNMIIVDVKMLSGFTADPDSLSFSSQLESSVLVDRVDQKDDHIIIYVREGIPLFYNLMIREDIPVRNLKPAVVKVYDYYHTSKTFIHFNAITNTVLKNQHCFMSSYLSPDS</sequence>
<evidence type="ECO:0000256" key="3">
    <source>
        <dbReference type="ARBA" id="ARBA00022525"/>
    </source>
</evidence>
<dbReference type="Gene3D" id="2.60.40.1930">
    <property type="match status" value="2"/>
</dbReference>
<reference evidence="12" key="3">
    <citation type="submission" date="2025-09" db="UniProtKB">
        <authorList>
            <consortium name="Ensembl"/>
        </authorList>
    </citation>
    <scope>IDENTIFICATION</scope>
</reference>
<dbReference type="InterPro" id="IPR036595">
    <property type="entry name" value="A-macroglobulin_rcpt-bd_sf"/>
</dbReference>
<feature type="domain" description="Alpha-2-macroglobulin" evidence="10">
    <location>
        <begin position="709"/>
        <end position="798"/>
    </location>
</feature>
<evidence type="ECO:0000259" key="9">
    <source>
        <dbReference type="SMART" id="SM01359"/>
    </source>
</evidence>
<dbReference type="InterPro" id="IPR002890">
    <property type="entry name" value="MG2"/>
</dbReference>
<dbReference type="InterPro" id="IPR041813">
    <property type="entry name" value="A2M_TED"/>
</dbReference>
<keyword evidence="7" id="KW-1015">Disulfide bond</keyword>
<dbReference type="Gene3D" id="2.60.40.10">
    <property type="entry name" value="Immunoglobulins"/>
    <property type="match status" value="1"/>
</dbReference>
<dbReference type="SMART" id="SM01419">
    <property type="entry name" value="Thiol-ester_cl"/>
    <property type="match status" value="1"/>
</dbReference>
<dbReference type="CDD" id="cd02897">
    <property type="entry name" value="A2M_2"/>
    <property type="match status" value="1"/>
</dbReference>
<name>A0AAY4ABA6_9TELE</name>
<dbReference type="Proteomes" id="UP000694580">
    <property type="component" value="Chromosome 2"/>
</dbReference>
<dbReference type="InterPro" id="IPR019742">
    <property type="entry name" value="MacrogloblnA2_CS"/>
</dbReference>
<gene>
    <name evidence="12" type="primary">LOC114768656</name>
</gene>
<dbReference type="SMART" id="SM01359">
    <property type="entry name" value="A2M_N_2"/>
    <property type="match status" value="1"/>
</dbReference>
<dbReference type="Ensembl" id="ENSDCDT00010006561.1">
    <property type="protein sequence ID" value="ENSDCDP00010006348.1"/>
    <property type="gene ID" value="ENSDCDG00010002692.1"/>
</dbReference>
<dbReference type="Pfam" id="PF00207">
    <property type="entry name" value="A2M"/>
    <property type="match status" value="1"/>
</dbReference>
<dbReference type="PANTHER" id="PTHR11412">
    <property type="entry name" value="MACROGLOBULIN / COMPLEMENT"/>
    <property type="match status" value="1"/>
</dbReference>
<dbReference type="Gene3D" id="2.60.40.690">
    <property type="entry name" value="Alpha-macroglobulin, receptor-binding domain"/>
    <property type="match status" value="1"/>
</dbReference>
<evidence type="ECO:0000259" key="11">
    <source>
        <dbReference type="SMART" id="SM01361"/>
    </source>
</evidence>
<keyword evidence="6" id="KW-0722">Serine protease inhibitor</keyword>
<dbReference type="InterPro" id="IPR047565">
    <property type="entry name" value="Alpha-macroglob_thiol-ester_cl"/>
</dbReference>
<dbReference type="SMART" id="SM01360">
    <property type="entry name" value="A2M"/>
    <property type="match status" value="1"/>
</dbReference>
<evidence type="ECO:0000259" key="10">
    <source>
        <dbReference type="SMART" id="SM01360"/>
    </source>
</evidence>
<keyword evidence="3" id="KW-0964">Secreted</keyword>
<dbReference type="Pfam" id="PF07677">
    <property type="entry name" value="A2M_recep"/>
    <property type="match status" value="1"/>
</dbReference>
<dbReference type="SMART" id="SM01361">
    <property type="entry name" value="A2M_recep"/>
    <property type="match status" value="1"/>
</dbReference>
<dbReference type="Gene3D" id="2.20.130.20">
    <property type="match status" value="1"/>
</dbReference>
<dbReference type="InterPro" id="IPR040839">
    <property type="entry name" value="MG4"/>
</dbReference>
<keyword evidence="13" id="KW-1185">Reference proteome</keyword>
<dbReference type="Pfam" id="PF01835">
    <property type="entry name" value="MG2"/>
    <property type="match status" value="1"/>
</dbReference>
<dbReference type="Gene3D" id="2.60.120.1540">
    <property type="match status" value="1"/>
</dbReference>
<dbReference type="Pfam" id="PF07678">
    <property type="entry name" value="TED_complement"/>
    <property type="match status" value="1"/>
</dbReference>
<dbReference type="Pfam" id="PF07703">
    <property type="entry name" value="A2M_BRD"/>
    <property type="match status" value="1"/>
</dbReference>